<evidence type="ECO:0000313" key="1">
    <source>
        <dbReference type="EMBL" id="PMD22709.1"/>
    </source>
</evidence>
<dbReference type="Proteomes" id="UP000235672">
    <property type="component" value="Unassembled WGS sequence"/>
</dbReference>
<reference evidence="1 2" key="1">
    <citation type="submission" date="2016-05" db="EMBL/GenBank/DDBJ databases">
        <title>A degradative enzymes factory behind the ericoid mycorrhizal symbiosis.</title>
        <authorList>
            <consortium name="DOE Joint Genome Institute"/>
            <person name="Martino E."/>
            <person name="Morin E."/>
            <person name="Grelet G."/>
            <person name="Kuo A."/>
            <person name="Kohler A."/>
            <person name="Daghino S."/>
            <person name="Barry K."/>
            <person name="Choi C."/>
            <person name="Cichocki N."/>
            <person name="Clum A."/>
            <person name="Copeland A."/>
            <person name="Hainaut M."/>
            <person name="Haridas S."/>
            <person name="Labutti K."/>
            <person name="Lindquist E."/>
            <person name="Lipzen A."/>
            <person name="Khouja H.-R."/>
            <person name="Murat C."/>
            <person name="Ohm R."/>
            <person name="Olson A."/>
            <person name="Spatafora J."/>
            <person name="Veneault-Fourrey C."/>
            <person name="Henrissat B."/>
            <person name="Grigoriev I."/>
            <person name="Martin F."/>
            <person name="Perotto S."/>
        </authorList>
    </citation>
    <scope>NUCLEOTIDE SEQUENCE [LARGE SCALE GENOMIC DNA]</scope>
    <source>
        <strain evidence="1 2">UAMH 7357</strain>
    </source>
</reference>
<sequence length="85" mass="10553">VVYFLFRLLRHLIMDLETFSYMTPVLDQRTIHAEFIHQFGREFSFDAQAHAEDMDTFDLTEDWKRIRLDMEDLEMQFQVLRCWFR</sequence>
<evidence type="ECO:0000313" key="2">
    <source>
        <dbReference type="Proteomes" id="UP000235672"/>
    </source>
</evidence>
<protein>
    <submittedName>
        <fullName evidence="1">Uncharacterized protein</fullName>
    </submittedName>
</protein>
<feature type="non-terminal residue" evidence="1">
    <location>
        <position position="1"/>
    </location>
</feature>
<feature type="non-terminal residue" evidence="1">
    <location>
        <position position="85"/>
    </location>
</feature>
<organism evidence="1 2">
    <name type="scientific">Hyaloscypha hepaticicola</name>
    <dbReference type="NCBI Taxonomy" id="2082293"/>
    <lineage>
        <taxon>Eukaryota</taxon>
        <taxon>Fungi</taxon>
        <taxon>Dikarya</taxon>
        <taxon>Ascomycota</taxon>
        <taxon>Pezizomycotina</taxon>
        <taxon>Leotiomycetes</taxon>
        <taxon>Helotiales</taxon>
        <taxon>Hyaloscyphaceae</taxon>
        <taxon>Hyaloscypha</taxon>
    </lineage>
</organism>
<accession>A0A2J6Q8V7</accession>
<gene>
    <name evidence="1" type="ORF">NA56DRAFT_541337</name>
</gene>
<keyword evidence="2" id="KW-1185">Reference proteome</keyword>
<dbReference type="OrthoDB" id="4757558at2759"/>
<dbReference type="EMBL" id="KZ613477">
    <property type="protein sequence ID" value="PMD22709.1"/>
    <property type="molecule type" value="Genomic_DNA"/>
</dbReference>
<dbReference type="STRING" id="1745343.A0A2J6Q8V7"/>
<dbReference type="AlphaFoldDB" id="A0A2J6Q8V7"/>
<name>A0A2J6Q8V7_9HELO</name>
<proteinExistence type="predicted"/>